<reference evidence="1 2" key="1">
    <citation type="submission" date="2019-10" db="EMBL/GenBank/DDBJ databases">
        <title>Alkalibaculum tamaniensis sp.nov., a new alkaliphilic acetogen, isolated on methoxylated aromatics from a mud volcano.</title>
        <authorList>
            <person name="Khomyakova M.A."/>
            <person name="Merkel A.Y."/>
            <person name="Bonch-Osmolovskaya E.A."/>
            <person name="Slobodkin A.I."/>
        </authorList>
    </citation>
    <scope>NUCLEOTIDE SEQUENCE [LARGE SCALE GENOMIC DNA]</scope>
    <source>
        <strain evidence="1 2">M08DMB</strain>
    </source>
</reference>
<comment type="caution">
    <text evidence="1">The sequence shown here is derived from an EMBL/GenBank/DDBJ whole genome shotgun (WGS) entry which is preliminary data.</text>
</comment>
<dbReference type="RefSeq" id="WP_152802464.1">
    <property type="nucleotide sequence ID" value="NZ_WHNX01000006.1"/>
</dbReference>
<evidence type="ECO:0000313" key="2">
    <source>
        <dbReference type="Proteomes" id="UP000440004"/>
    </source>
</evidence>
<evidence type="ECO:0008006" key="3">
    <source>
        <dbReference type="Google" id="ProtNLM"/>
    </source>
</evidence>
<keyword evidence="2" id="KW-1185">Reference proteome</keyword>
<dbReference type="AlphaFoldDB" id="A0A6A7K767"/>
<evidence type="ECO:0000313" key="1">
    <source>
        <dbReference type="EMBL" id="MPW25202.1"/>
    </source>
</evidence>
<proteinExistence type="predicted"/>
<protein>
    <recommendedName>
        <fullName evidence="3">GNAT family N-acetyltransferase</fullName>
    </recommendedName>
</protein>
<gene>
    <name evidence="1" type="ORF">GC105_05280</name>
</gene>
<organism evidence="1 2">
    <name type="scientific">Alkalibaculum sporogenes</name>
    <dbReference type="NCBI Taxonomy" id="2655001"/>
    <lineage>
        <taxon>Bacteria</taxon>
        <taxon>Bacillati</taxon>
        <taxon>Bacillota</taxon>
        <taxon>Clostridia</taxon>
        <taxon>Eubacteriales</taxon>
        <taxon>Eubacteriaceae</taxon>
        <taxon>Alkalibaculum</taxon>
    </lineage>
</organism>
<name>A0A6A7K767_9FIRM</name>
<sequence>MIEIKIFNRDELINFNINEEESTHVCLISEGEATLGVAGIKYDGESDIELIFTEMRIDDEFLFDGLVKTIVNYADTQGFEEIVIYDEDTVDYLNRSSIKISENIISIQEFKNRTHCRKV</sequence>
<dbReference type="Proteomes" id="UP000440004">
    <property type="component" value="Unassembled WGS sequence"/>
</dbReference>
<accession>A0A6A7K767</accession>
<dbReference type="EMBL" id="WHNX01000006">
    <property type="protein sequence ID" value="MPW25202.1"/>
    <property type="molecule type" value="Genomic_DNA"/>
</dbReference>